<dbReference type="Pfam" id="PF07885">
    <property type="entry name" value="Ion_trans_2"/>
    <property type="match status" value="1"/>
</dbReference>
<dbReference type="AlphaFoldDB" id="A0A941AQ68"/>
<dbReference type="EMBL" id="JAGKSQ010000016">
    <property type="protein sequence ID" value="MBP3953560.1"/>
    <property type="molecule type" value="Genomic_DNA"/>
</dbReference>
<keyword evidence="1" id="KW-0812">Transmembrane</keyword>
<feature type="transmembrane region" description="Helical" evidence="1">
    <location>
        <begin position="12"/>
        <end position="35"/>
    </location>
</feature>
<name>A0A941AQ68_9BACI</name>
<keyword evidence="1" id="KW-1133">Transmembrane helix</keyword>
<dbReference type="GO" id="GO:0034220">
    <property type="term" value="P:monoatomic ion transmembrane transport"/>
    <property type="evidence" value="ECO:0007669"/>
    <property type="project" value="UniProtKB-KW"/>
</dbReference>
<gene>
    <name evidence="3" type="ORF">J7W16_20960</name>
</gene>
<keyword evidence="3" id="KW-0813">Transport</keyword>
<sequence length="118" mass="13643">MFDLIHKKYTMYKLLVFLLLYINIWLSFTVVYFILDVYELGLIVDHYASFSHQNSDWDLMTRSLYLSAITLLSVGYGDVTPFGLSRAVAMIQALIGYLLPVVIVFNLSLFFIVEKNKS</sequence>
<reference evidence="3" key="1">
    <citation type="submission" date="2021-03" db="EMBL/GenBank/DDBJ databases">
        <title>Bacillus suaedae sp. nov., isolated from Suaeda aralocaspica.</title>
        <authorList>
            <person name="Lei R.F.R."/>
        </authorList>
    </citation>
    <scope>NUCLEOTIDE SEQUENCE</scope>
    <source>
        <strain evidence="3">YZJH907-2</strain>
    </source>
</reference>
<evidence type="ECO:0000256" key="1">
    <source>
        <dbReference type="SAM" id="Phobius"/>
    </source>
</evidence>
<evidence type="ECO:0000313" key="4">
    <source>
        <dbReference type="Proteomes" id="UP000678228"/>
    </source>
</evidence>
<dbReference type="Proteomes" id="UP000678228">
    <property type="component" value="Unassembled WGS sequence"/>
</dbReference>
<dbReference type="InterPro" id="IPR013099">
    <property type="entry name" value="K_chnl_dom"/>
</dbReference>
<comment type="caution">
    <text evidence="3">The sequence shown here is derived from an EMBL/GenBank/DDBJ whole genome shotgun (WGS) entry which is preliminary data.</text>
</comment>
<keyword evidence="1" id="KW-0472">Membrane</keyword>
<evidence type="ECO:0000259" key="2">
    <source>
        <dbReference type="Pfam" id="PF07885"/>
    </source>
</evidence>
<protein>
    <submittedName>
        <fullName evidence="3">Two pore domain potassium channel family protein</fullName>
    </submittedName>
</protein>
<dbReference type="SUPFAM" id="SSF81324">
    <property type="entry name" value="Voltage-gated potassium channels"/>
    <property type="match status" value="1"/>
</dbReference>
<dbReference type="Gene3D" id="1.10.287.70">
    <property type="match status" value="1"/>
</dbReference>
<accession>A0A941AQ68</accession>
<keyword evidence="4" id="KW-1185">Reference proteome</keyword>
<organism evidence="3 4">
    <name type="scientific">Halalkalibacter suaedae</name>
    <dbReference type="NCBI Taxonomy" id="2822140"/>
    <lineage>
        <taxon>Bacteria</taxon>
        <taxon>Bacillati</taxon>
        <taxon>Bacillota</taxon>
        <taxon>Bacilli</taxon>
        <taxon>Bacillales</taxon>
        <taxon>Bacillaceae</taxon>
        <taxon>Halalkalibacter</taxon>
    </lineage>
</organism>
<evidence type="ECO:0000313" key="3">
    <source>
        <dbReference type="EMBL" id="MBP3953560.1"/>
    </source>
</evidence>
<feature type="domain" description="Potassium channel" evidence="2">
    <location>
        <begin position="25"/>
        <end position="109"/>
    </location>
</feature>
<keyword evidence="3" id="KW-0407">Ion channel</keyword>
<dbReference type="RefSeq" id="WP_210599414.1">
    <property type="nucleotide sequence ID" value="NZ_JAGKSQ010000016.1"/>
</dbReference>
<feature type="transmembrane region" description="Helical" evidence="1">
    <location>
        <begin position="94"/>
        <end position="113"/>
    </location>
</feature>
<proteinExistence type="predicted"/>
<keyword evidence="3" id="KW-0406">Ion transport</keyword>